<proteinExistence type="inferred from homology"/>
<feature type="chain" id="PRO_5026688820" evidence="4">
    <location>
        <begin position="26"/>
        <end position="311"/>
    </location>
</feature>
<feature type="domain" description="Periplasmic binding protein" evidence="5">
    <location>
        <begin position="48"/>
        <end position="285"/>
    </location>
</feature>
<dbReference type="AlphaFoldDB" id="A0A6N2VTP8"/>
<reference evidence="6" key="1">
    <citation type="submission" date="2019-11" db="EMBL/GenBank/DDBJ databases">
        <authorList>
            <person name="Feng L."/>
        </authorList>
    </citation>
    <scope>NUCLEOTIDE SEQUENCE</scope>
    <source>
        <strain evidence="6">BgluceraseaLFYP119</strain>
    </source>
</reference>
<name>A0A6N2VTP8_9FIRM</name>
<dbReference type="RefSeq" id="WP_156355426.1">
    <property type="nucleotide sequence ID" value="NZ_CACRST010000028.1"/>
</dbReference>
<dbReference type="GO" id="GO:0030313">
    <property type="term" value="C:cell envelope"/>
    <property type="evidence" value="ECO:0007669"/>
    <property type="project" value="UniProtKB-SubCell"/>
</dbReference>
<gene>
    <name evidence="6" type="primary">rbsB_1</name>
    <name evidence="6" type="ORF">BGLFYP119_00188</name>
</gene>
<evidence type="ECO:0000259" key="5">
    <source>
        <dbReference type="Pfam" id="PF13407"/>
    </source>
</evidence>
<dbReference type="EMBL" id="CACRST010000028">
    <property type="protein sequence ID" value="VYT32172.1"/>
    <property type="molecule type" value="Genomic_DNA"/>
</dbReference>
<comment type="subcellular location">
    <subcellularLocation>
        <location evidence="1">Cell envelope</location>
    </subcellularLocation>
</comment>
<dbReference type="GO" id="GO:0030246">
    <property type="term" value="F:carbohydrate binding"/>
    <property type="evidence" value="ECO:0007669"/>
    <property type="project" value="UniProtKB-ARBA"/>
</dbReference>
<evidence type="ECO:0000256" key="2">
    <source>
        <dbReference type="ARBA" id="ARBA00007639"/>
    </source>
</evidence>
<keyword evidence="3 4" id="KW-0732">Signal</keyword>
<dbReference type="Gene3D" id="3.40.50.2300">
    <property type="match status" value="2"/>
</dbReference>
<evidence type="ECO:0000256" key="4">
    <source>
        <dbReference type="SAM" id="SignalP"/>
    </source>
</evidence>
<organism evidence="6">
    <name type="scientific">Blautia glucerasea</name>
    <dbReference type="NCBI Taxonomy" id="536633"/>
    <lineage>
        <taxon>Bacteria</taxon>
        <taxon>Bacillati</taxon>
        <taxon>Bacillota</taxon>
        <taxon>Clostridia</taxon>
        <taxon>Lachnospirales</taxon>
        <taxon>Lachnospiraceae</taxon>
        <taxon>Blautia</taxon>
    </lineage>
</organism>
<dbReference type="InterPro" id="IPR025997">
    <property type="entry name" value="SBP_2_dom"/>
</dbReference>
<feature type="signal peptide" evidence="4">
    <location>
        <begin position="1"/>
        <end position="25"/>
    </location>
</feature>
<dbReference type="PANTHER" id="PTHR46847">
    <property type="entry name" value="D-ALLOSE-BINDING PERIPLASMIC PROTEIN-RELATED"/>
    <property type="match status" value="1"/>
</dbReference>
<evidence type="ECO:0000256" key="1">
    <source>
        <dbReference type="ARBA" id="ARBA00004196"/>
    </source>
</evidence>
<evidence type="ECO:0000256" key="3">
    <source>
        <dbReference type="ARBA" id="ARBA00022729"/>
    </source>
</evidence>
<dbReference type="CDD" id="cd06313">
    <property type="entry name" value="PBP1_ABC_ThpA_XypA"/>
    <property type="match status" value="1"/>
</dbReference>
<dbReference type="SUPFAM" id="SSF53822">
    <property type="entry name" value="Periplasmic binding protein-like I"/>
    <property type="match status" value="1"/>
</dbReference>
<accession>A0A6N2VTP8</accession>
<comment type="similarity">
    <text evidence="2">Belongs to the bacterial solute-binding protein 2 family.</text>
</comment>
<dbReference type="Pfam" id="PF13407">
    <property type="entry name" value="Peripla_BP_4"/>
    <property type="match status" value="1"/>
</dbReference>
<dbReference type="InterPro" id="IPR028082">
    <property type="entry name" value="Peripla_BP_I"/>
</dbReference>
<dbReference type="PANTHER" id="PTHR46847:SF1">
    <property type="entry name" value="D-ALLOSE-BINDING PERIPLASMIC PROTEIN-RELATED"/>
    <property type="match status" value="1"/>
</dbReference>
<evidence type="ECO:0000313" key="6">
    <source>
        <dbReference type="EMBL" id="VYT32172.1"/>
    </source>
</evidence>
<sequence length="311" mass="33184">MKKRSVAALMMAVGMIVGMTSPAMAEEEYKIAWVDGNLANESNAICSDAAKAYAEEQGVEFILLDGQGSGENQVSQIETLISQGVDCIIVQPYDAAACQVGVEAAIDAEIPVLVTKTTIEDNSICPFVGQDDVVAGEMEMEWMAEQLGGKGNIVVIEGPTGISAAIQRNDGIVKTLEKYPDIEVLHTQPADWNRDEGMALMETWLQEGKQIDGVVAHNDEMALGAYDAIADAGKAGEIKVIGIDAIDAAKKSVAAGELDATVLQDVETIGQKTVEVAIQMCKGEEVEDVYDVDPVLLTKENINEYVAEEAE</sequence>
<protein>
    <submittedName>
        <fullName evidence="6">D-ribose-binding periplasmic protein</fullName>
    </submittedName>
</protein>